<evidence type="ECO:0000256" key="6">
    <source>
        <dbReference type="ARBA" id="ARBA00022839"/>
    </source>
</evidence>
<dbReference type="EC" id="3.1.11.5" evidence="11"/>
<dbReference type="Gene3D" id="3.40.50.300">
    <property type="entry name" value="P-loop containing nucleotide triphosphate hydrolases"/>
    <property type="match status" value="2"/>
</dbReference>
<evidence type="ECO:0000259" key="10">
    <source>
        <dbReference type="Pfam" id="PF17946"/>
    </source>
</evidence>
<dbReference type="SUPFAM" id="SSF52980">
    <property type="entry name" value="Restriction endonuclease-like"/>
    <property type="match status" value="1"/>
</dbReference>
<dbReference type="InterPro" id="IPR011335">
    <property type="entry name" value="Restrct_endonuc-II-like"/>
</dbReference>
<dbReference type="InterPro" id="IPR027417">
    <property type="entry name" value="P-loop_NTPase"/>
</dbReference>
<keyword evidence="2" id="KW-0547">Nucleotide-binding</keyword>
<evidence type="ECO:0000256" key="9">
    <source>
        <dbReference type="ARBA" id="ARBA00023204"/>
    </source>
</evidence>
<evidence type="ECO:0000256" key="8">
    <source>
        <dbReference type="ARBA" id="ARBA00023125"/>
    </source>
</evidence>
<evidence type="ECO:0000313" key="11">
    <source>
        <dbReference type="EMBL" id="MFL1732297.1"/>
    </source>
</evidence>
<keyword evidence="4 11" id="KW-0378">Hydrolase</keyword>
<reference evidence="11 12" key="1">
    <citation type="submission" date="2024-11" db="EMBL/GenBank/DDBJ databases">
        <title>First Report of Moraxella oculi in Brazil in an Infectious Bovine Keratoconjunctivitis Outbreak.</title>
        <authorList>
            <person name="Carvalho C.V."/>
            <person name="Domingues R."/>
            <person name="Coutinho C."/>
            <person name="Honorio N.T.B.S."/>
            <person name="Faza D.R.L.R."/>
            <person name="Carvalho W.A."/>
            <person name="Machado A.B.F."/>
            <person name="Martins M.F."/>
            <person name="Gaspar E.B."/>
        </authorList>
    </citation>
    <scope>NUCLEOTIDE SEQUENCE [LARGE SCALE GENOMIC DNA]</scope>
    <source>
        <strain evidence="11 12">2117LE</strain>
    </source>
</reference>
<proteinExistence type="predicted"/>
<sequence length="1354" mass="153842">MFQIIQSNDTNKLIDQLIHFYEKNHQHQSLTDVIFCPFVVIVPSMVLGDWLSKQVALKAGISTLLTTEFWGRYQWRMIDAVLNVDARFHDDGLAVPEVAVLSGSVMRWRIFGYLSEIAKTDLERILNDDDDELHFLFKSLVDTQSSRRFDEGVADVRPSILEHRLWQTCDELAKVYVRYLTQRPKWLEAWSLDKPLPMSVEEMIRQKDQFGESFGQSEGTPDWLYAHYHSLERLLRHLWWVLFKEVYNYREQLETRFWQVLNGERGEAVKSLAIDELPKNLYMFTVQQIPPVELMFLKKLSLQINIRLLHFNPSKMFWADIVDKNWLLTQRIIQPQMVYLKDYGHGLLSRLGKESRETFAMLADMSGGDFYYEHDDALVNQHEQSLNKICSDDTDAAIKIDWQDKFVNGAGTGILQRLKQDILMLSEDNDSVAMQEVLFALTQKNCQKPTFTLDTQSDHAIPELSIHACHSLTRQLEIARTMIARYLNTDYGDGVARKLSDVVILLPDAQEAEHVIRSVFPDGVGIDGLRLPIKITGTTDRTIDELMQAIIGFYRLLGMQDARFYAHEFFEWLMNPSVYESFGLGFEGAYRAKALLVQAGFKRGFDARHISQTLHIADTDYRYTFSYALDRIVLGFIAPNAQAASDLLYPSDWVNPTIKDATLPLDGVSLNDAHIVTALCAIHEALTRFSGMYHQVDTVQSWLQKIEHELINDYFYDRKQSVQMRAIFDAKNAMMSSLRANANYHRHADSATHTDDIRMSLEFVLESLSDAVAMQTIAAEPSGVITVARFGALRSIPFGLTLMLGMNLSAFPRQDKNVRLDLMKAGLKRRGDRTNEDDDNGAFLDAILCTKDACAIFYDGLSTDGSTVLLPASPVGELIEFFKSDVDWQFEAANEDVQAVAALLPSLIERYLVTYHHAMSFEKGVFYDSQSQPEGQSLAEMLLGFINDKKQEQRLSMPPAPIWQQVRRIIDAKRPHDDKPFATLPSDDELKRFADVLSNNVQGEYVAQDIDELICQYRLTPPNQLTAQMIINAIKSPAKHYLYGKFATAKSSEVDEMNEPLSLDGLGDWQLRQVIIKAFDLGVFDGKKPDDMNAMQMTEQNIKELSQLDALYHDAKLPAGVVRSQVLQDATEFIKDQFMAFFEVIKHHALVDDSMQATDFSSMKTTTCEERITVGLGQHDIKVVADMPASDEMVWLNVLVSKASADKLMGFWVWHLIWQIHRQTTEDDVKHGRGASVWQYLTPSSTQLKVIGLSAGSVYQFAPVCANVAKRYLINLVLFALIATKTPLILLPVNALKKALADHEEVVIKHDEMDEYAQLIIGDANPDDVMNGVGQLSVPLYKPMMSHLSVLDDA</sequence>
<evidence type="ECO:0000256" key="7">
    <source>
        <dbReference type="ARBA" id="ARBA00022840"/>
    </source>
</evidence>
<dbReference type="Pfam" id="PF04257">
    <property type="entry name" value="Exonuc_V_gamma"/>
    <property type="match status" value="1"/>
</dbReference>
<evidence type="ECO:0000256" key="4">
    <source>
        <dbReference type="ARBA" id="ARBA00022801"/>
    </source>
</evidence>
<dbReference type="Pfam" id="PF17946">
    <property type="entry name" value="RecC_C"/>
    <property type="match status" value="1"/>
</dbReference>
<evidence type="ECO:0000256" key="2">
    <source>
        <dbReference type="ARBA" id="ARBA00022741"/>
    </source>
</evidence>
<gene>
    <name evidence="11" type="ORF">ACJHVH_04715</name>
</gene>
<dbReference type="Proteomes" id="UP001624684">
    <property type="component" value="Unassembled WGS sequence"/>
</dbReference>
<keyword evidence="9" id="KW-0234">DNA repair</keyword>
<keyword evidence="1" id="KW-0540">Nuclease</keyword>
<comment type="caution">
    <text evidence="11">The sequence shown here is derived from an EMBL/GenBank/DDBJ whole genome shotgun (WGS) entry which is preliminary data.</text>
</comment>
<dbReference type="PANTHER" id="PTHR30591">
    <property type="entry name" value="RECBCD ENZYME SUBUNIT RECC"/>
    <property type="match status" value="1"/>
</dbReference>
<keyword evidence="6" id="KW-0269">Exonuclease</keyword>
<keyword evidence="5" id="KW-0347">Helicase</keyword>
<keyword evidence="12" id="KW-1185">Reference proteome</keyword>
<accession>A0ABW8U9Y2</accession>
<keyword evidence="8" id="KW-0238">DNA-binding</keyword>
<dbReference type="RefSeq" id="WP_407068955.1">
    <property type="nucleotide sequence ID" value="NZ_JBJJXE010000005.1"/>
</dbReference>
<keyword evidence="3" id="KW-0227">DNA damage</keyword>
<feature type="domain" description="RecC C-terminal" evidence="10">
    <location>
        <begin position="1024"/>
        <end position="1301"/>
    </location>
</feature>
<dbReference type="PANTHER" id="PTHR30591:SF1">
    <property type="entry name" value="RECBCD ENZYME SUBUNIT RECC"/>
    <property type="match status" value="1"/>
</dbReference>
<evidence type="ECO:0000256" key="3">
    <source>
        <dbReference type="ARBA" id="ARBA00022763"/>
    </source>
</evidence>
<evidence type="ECO:0000256" key="5">
    <source>
        <dbReference type="ARBA" id="ARBA00022806"/>
    </source>
</evidence>
<organism evidence="11 12">
    <name type="scientific">Moraxella oculi</name>
    <dbReference type="NCBI Taxonomy" id="2940516"/>
    <lineage>
        <taxon>Bacteria</taxon>
        <taxon>Pseudomonadati</taxon>
        <taxon>Pseudomonadota</taxon>
        <taxon>Gammaproteobacteria</taxon>
        <taxon>Moraxellales</taxon>
        <taxon>Moraxellaceae</taxon>
        <taxon>Moraxella</taxon>
    </lineage>
</organism>
<dbReference type="EMBL" id="JBJJXE010000005">
    <property type="protein sequence ID" value="MFL1732297.1"/>
    <property type="molecule type" value="Genomic_DNA"/>
</dbReference>
<keyword evidence="7" id="KW-0067">ATP-binding</keyword>
<dbReference type="SUPFAM" id="SSF52540">
    <property type="entry name" value="P-loop containing nucleoside triphosphate hydrolases"/>
    <property type="match status" value="2"/>
</dbReference>
<evidence type="ECO:0000313" key="12">
    <source>
        <dbReference type="Proteomes" id="UP001624684"/>
    </source>
</evidence>
<dbReference type="Gene3D" id="3.40.50.10930">
    <property type="match status" value="2"/>
</dbReference>
<evidence type="ECO:0000256" key="1">
    <source>
        <dbReference type="ARBA" id="ARBA00022722"/>
    </source>
</evidence>
<dbReference type="InterPro" id="IPR041500">
    <property type="entry name" value="RecC_C"/>
</dbReference>
<name>A0ABW8U9Y2_9GAMM</name>
<dbReference type="GO" id="GO:0008854">
    <property type="term" value="F:exodeoxyribonuclease V activity"/>
    <property type="evidence" value="ECO:0007669"/>
    <property type="project" value="UniProtKB-EC"/>
</dbReference>
<protein>
    <submittedName>
        <fullName evidence="11">Exodeoxyribonuclease V subunit gamma</fullName>
        <ecNumber evidence="11">3.1.11.5</ecNumber>
    </submittedName>
</protein>